<dbReference type="EMBL" id="FOTW01000005">
    <property type="protein sequence ID" value="SFL56213.1"/>
    <property type="molecule type" value="Genomic_DNA"/>
</dbReference>
<feature type="transmembrane region" description="Helical" evidence="1">
    <location>
        <begin position="98"/>
        <end position="116"/>
    </location>
</feature>
<dbReference type="Gene3D" id="1.20.144.10">
    <property type="entry name" value="Phosphatidic acid phosphatase type 2/haloperoxidase"/>
    <property type="match status" value="1"/>
</dbReference>
<feature type="transmembrane region" description="Helical" evidence="1">
    <location>
        <begin position="6"/>
        <end position="28"/>
    </location>
</feature>
<keyword evidence="1" id="KW-0812">Transmembrane</keyword>
<evidence type="ECO:0000313" key="3">
    <source>
        <dbReference type="EMBL" id="SFL56213.1"/>
    </source>
</evidence>
<keyword evidence="4" id="KW-1185">Reference proteome</keyword>
<dbReference type="OrthoDB" id="8590768at2"/>
<protein>
    <submittedName>
        <fullName evidence="3">PAP2 superfamily protein</fullName>
    </submittedName>
</protein>
<keyword evidence="1" id="KW-1133">Transmembrane helix</keyword>
<gene>
    <name evidence="3" type="ORF">SAMN02982985_00689</name>
</gene>
<dbReference type="InterPro" id="IPR000326">
    <property type="entry name" value="PAP2/HPO"/>
</dbReference>
<proteinExistence type="predicted"/>
<evidence type="ECO:0000256" key="1">
    <source>
        <dbReference type="SAM" id="Phobius"/>
    </source>
</evidence>
<name>A0A1I4IQF3_9BURK</name>
<dbReference type="InterPro" id="IPR036938">
    <property type="entry name" value="PAP2/HPO_sf"/>
</dbReference>
<reference evidence="3" key="1">
    <citation type="submission" date="2016-10" db="EMBL/GenBank/DDBJ databases">
        <authorList>
            <person name="de Groot N.N."/>
        </authorList>
    </citation>
    <scope>NUCLEOTIDE SEQUENCE [LARGE SCALE GENOMIC DNA]</scope>
    <source>
        <strain evidence="3">ATCC 43154</strain>
    </source>
</reference>
<evidence type="ECO:0000259" key="2">
    <source>
        <dbReference type="Pfam" id="PF01569"/>
    </source>
</evidence>
<organism evidence="3 4">
    <name type="scientific">Rugamonas rubra</name>
    <dbReference type="NCBI Taxonomy" id="758825"/>
    <lineage>
        <taxon>Bacteria</taxon>
        <taxon>Pseudomonadati</taxon>
        <taxon>Pseudomonadota</taxon>
        <taxon>Betaproteobacteria</taxon>
        <taxon>Burkholderiales</taxon>
        <taxon>Oxalobacteraceae</taxon>
        <taxon>Telluria group</taxon>
        <taxon>Rugamonas</taxon>
    </lineage>
</organism>
<accession>A0A1I4IQF3</accession>
<feature type="domain" description="Phosphatidic acid phosphatase type 2/haloperoxidase" evidence="2">
    <location>
        <begin position="69"/>
        <end position="146"/>
    </location>
</feature>
<dbReference type="Pfam" id="PF01569">
    <property type="entry name" value="PAP2"/>
    <property type="match status" value="1"/>
</dbReference>
<sequence length="210" mass="22275">MIWWHFLSVLGGLSVTGPLGIAIAGWLLAGKSWRLTLSWCWLFGIGMALVVATKVAFIGWGVGSATLEFGGISGHAMRAGAVYPVAGYLAFRHAGVSLQRLAVLAGVLLALLIGVSRLEVKAHSMSEVVAGCLLGLSVAAAFIRLAGAAPSMAPSRVLVALCLPILLITPKLEPVPTEEWMTGLALYLSGHEQPFTRHMWRQMRLPPVLG</sequence>
<dbReference type="AlphaFoldDB" id="A0A1I4IQF3"/>
<feature type="transmembrane region" description="Helical" evidence="1">
    <location>
        <begin position="40"/>
        <end position="60"/>
    </location>
</feature>
<dbReference type="Proteomes" id="UP000199470">
    <property type="component" value="Unassembled WGS sequence"/>
</dbReference>
<keyword evidence="1" id="KW-0472">Membrane</keyword>
<feature type="transmembrane region" description="Helical" evidence="1">
    <location>
        <begin position="128"/>
        <end position="146"/>
    </location>
</feature>
<dbReference type="STRING" id="758825.SAMN02982985_00689"/>
<evidence type="ECO:0000313" key="4">
    <source>
        <dbReference type="Proteomes" id="UP000199470"/>
    </source>
</evidence>
<dbReference type="SUPFAM" id="SSF48317">
    <property type="entry name" value="Acid phosphatase/Vanadium-dependent haloperoxidase"/>
    <property type="match status" value="1"/>
</dbReference>